<reference evidence="1" key="1">
    <citation type="submission" date="2023-07" db="EMBL/GenBank/DDBJ databases">
        <authorList>
            <consortium name="AG Swart"/>
            <person name="Singh M."/>
            <person name="Singh A."/>
            <person name="Seah K."/>
            <person name="Emmerich C."/>
        </authorList>
    </citation>
    <scope>NUCLEOTIDE SEQUENCE</scope>
    <source>
        <strain evidence="1">DP1</strain>
    </source>
</reference>
<proteinExistence type="predicted"/>
<gene>
    <name evidence="1" type="ORF">ECRASSUSDP1_LOCUS21448</name>
</gene>
<comment type="caution">
    <text evidence="1">The sequence shown here is derived from an EMBL/GenBank/DDBJ whole genome shotgun (WGS) entry which is preliminary data.</text>
</comment>
<protein>
    <submittedName>
        <fullName evidence="1">Uncharacterized protein</fullName>
    </submittedName>
</protein>
<dbReference type="Proteomes" id="UP001295684">
    <property type="component" value="Unassembled WGS sequence"/>
</dbReference>
<accession>A0AAD1XW82</accession>
<evidence type="ECO:0000313" key="2">
    <source>
        <dbReference type="Proteomes" id="UP001295684"/>
    </source>
</evidence>
<name>A0AAD1XW82_EUPCR</name>
<organism evidence="1 2">
    <name type="scientific">Euplotes crassus</name>
    <dbReference type="NCBI Taxonomy" id="5936"/>
    <lineage>
        <taxon>Eukaryota</taxon>
        <taxon>Sar</taxon>
        <taxon>Alveolata</taxon>
        <taxon>Ciliophora</taxon>
        <taxon>Intramacronucleata</taxon>
        <taxon>Spirotrichea</taxon>
        <taxon>Hypotrichia</taxon>
        <taxon>Euplotida</taxon>
        <taxon>Euplotidae</taxon>
        <taxon>Moneuplotes</taxon>
    </lineage>
</organism>
<evidence type="ECO:0000313" key="1">
    <source>
        <dbReference type="EMBL" id="CAI2380024.1"/>
    </source>
</evidence>
<sequence>MPNCKKYDFDFERFKLSENLHYSIKSIVLVKRSTDLSKAYHCQICKHLPIL</sequence>
<keyword evidence="2" id="KW-1185">Reference proteome</keyword>
<dbReference type="EMBL" id="CAMPGE010021926">
    <property type="protein sequence ID" value="CAI2380024.1"/>
    <property type="molecule type" value="Genomic_DNA"/>
</dbReference>
<dbReference type="AlphaFoldDB" id="A0AAD1XW82"/>